<evidence type="ECO:0000313" key="4">
    <source>
        <dbReference type="Proteomes" id="UP000800041"/>
    </source>
</evidence>
<dbReference type="SMART" id="SM00478">
    <property type="entry name" value="ENDO3c"/>
    <property type="match status" value="1"/>
</dbReference>
<dbReference type="EMBL" id="ML977139">
    <property type="protein sequence ID" value="KAF1991573.1"/>
    <property type="molecule type" value="Genomic_DNA"/>
</dbReference>
<evidence type="ECO:0000259" key="2">
    <source>
        <dbReference type="SMART" id="SM00478"/>
    </source>
</evidence>
<dbReference type="CDD" id="cd00056">
    <property type="entry name" value="ENDO3c"/>
    <property type="match status" value="1"/>
</dbReference>
<gene>
    <name evidence="3" type="ORF">K402DRAFT_368259</name>
</gene>
<dbReference type="InterPro" id="IPR011257">
    <property type="entry name" value="DNA_glycosylase"/>
</dbReference>
<dbReference type="Pfam" id="PF00730">
    <property type="entry name" value="HhH-GPD"/>
    <property type="match status" value="1"/>
</dbReference>
<feature type="region of interest" description="Disordered" evidence="1">
    <location>
        <begin position="1"/>
        <end position="89"/>
    </location>
</feature>
<keyword evidence="4" id="KW-1185">Reference proteome</keyword>
<reference evidence="3" key="1">
    <citation type="journal article" date="2020" name="Stud. Mycol.">
        <title>101 Dothideomycetes genomes: a test case for predicting lifestyles and emergence of pathogens.</title>
        <authorList>
            <person name="Haridas S."/>
            <person name="Albert R."/>
            <person name="Binder M."/>
            <person name="Bloem J."/>
            <person name="Labutti K."/>
            <person name="Salamov A."/>
            <person name="Andreopoulos B."/>
            <person name="Baker S."/>
            <person name="Barry K."/>
            <person name="Bills G."/>
            <person name="Bluhm B."/>
            <person name="Cannon C."/>
            <person name="Castanera R."/>
            <person name="Culley D."/>
            <person name="Daum C."/>
            <person name="Ezra D."/>
            <person name="Gonzalez J."/>
            <person name="Henrissat B."/>
            <person name="Kuo A."/>
            <person name="Liang C."/>
            <person name="Lipzen A."/>
            <person name="Lutzoni F."/>
            <person name="Magnuson J."/>
            <person name="Mondo S."/>
            <person name="Nolan M."/>
            <person name="Ohm R."/>
            <person name="Pangilinan J."/>
            <person name="Park H.-J."/>
            <person name="Ramirez L."/>
            <person name="Alfaro M."/>
            <person name="Sun H."/>
            <person name="Tritt A."/>
            <person name="Yoshinaga Y."/>
            <person name="Zwiers L.-H."/>
            <person name="Turgeon B."/>
            <person name="Goodwin S."/>
            <person name="Spatafora J."/>
            <person name="Crous P."/>
            <person name="Grigoriev I."/>
        </authorList>
    </citation>
    <scope>NUCLEOTIDE SEQUENCE</scope>
    <source>
        <strain evidence="3">CBS 113979</strain>
    </source>
</reference>
<dbReference type="SUPFAM" id="SSF48150">
    <property type="entry name" value="DNA-glycosylase"/>
    <property type="match status" value="1"/>
</dbReference>
<dbReference type="InterPro" id="IPR003265">
    <property type="entry name" value="HhH-GPD_domain"/>
</dbReference>
<dbReference type="PANTHER" id="PTHR47203:SF1">
    <property type="entry name" value="HYPOTHETICAL BASE EXCISION DNA REPAIR PROTEIN (EUROFUNG)"/>
    <property type="match status" value="1"/>
</dbReference>
<dbReference type="GO" id="GO:0006285">
    <property type="term" value="P:base-excision repair, AP site formation"/>
    <property type="evidence" value="ECO:0007669"/>
    <property type="project" value="UniProtKB-ARBA"/>
</dbReference>
<dbReference type="GO" id="GO:0003824">
    <property type="term" value="F:catalytic activity"/>
    <property type="evidence" value="ECO:0007669"/>
    <property type="project" value="InterPro"/>
</dbReference>
<feature type="domain" description="HhH-GPD" evidence="2">
    <location>
        <begin position="150"/>
        <end position="352"/>
    </location>
</feature>
<proteinExistence type="predicted"/>
<dbReference type="AlphaFoldDB" id="A0A6G1HEG7"/>
<organism evidence="3 4">
    <name type="scientific">Aulographum hederae CBS 113979</name>
    <dbReference type="NCBI Taxonomy" id="1176131"/>
    <lineage>
        <taxon>Eukaryota</taxon>
        <taxon>Fungi</taxon>
        <taxon>Dikarya</taxon>
        <taxon>Ascomycota</taxon>
        <taxon>Pezizomycotina</taxon>
        <taxon>Dothideomycetes</taxon>
        <taxon>Pleosporomycetidae</taxon>
        <taxon>Aulographales</taxon>
        <taxon>Aulographaceae</taxon>
    </lineage>
</organism>
<evidence type="ECO:0000256" key="1">
    <source>
        <dbReference type="SAM" id="MobiDB-lite"/>
    </source>
</evidence>
<accession>A0A6G1HEG7</accession>
<feature type="region of interest" description="Disordered" evidence="1">
    <location>
        <begin position="398"/>
        <end position="421"/>
    </location>
</feature>
<dbReference type="Gene3D" id="1.10.340.30">
    <property type="entry name" value="Hypothetical protein, domain 2"/>
    <property type="match status" value="1"/>
</dbReference>
<protein>
    <submittedName>
        <fullName evidence="3">DNA glycosylase</fullName>
    </submittedName>
</protein>
<dbReference type="PANTHER" id="PTHR47203">
    <property type="match status" value="1"/>
</dbReference>
<evidence type="ECO:0000313" key="3">
    <source>
        <dbReference type="EMBL" id="KAF1991573.1"/>
    </source>
</evidence>
<name>A0A6G1HEG7_9PEZI</name>
<dbReference type="Proteomes" id="UP000800041">
    <property type="component" value="Unassembled WGS sequence"/>
</dbReference>
<feature type="compositionally biased region" description="Polar residues" evidence="1">
    <location>
        <begin position="46"/>
        <end position="56"/>
    </location>
</feature>
<sequence length="421" mass="46519">MLQPTQLSSPITLGDLKKRQRDEADDENEYEELPHNLGRALKRSKQTSGSPDNNGFPTPKTDPGASEIKPSFKTSEFKSGIPYPENEATEPDPWLAYNFPTHEQCEEVFALLSQTHGRIERPERPPPPSHTYAGCGEVKDILDGLLRTRLSANTSGGNAGKAIAGLVAKYGVAETGAAKGSVNWEAARQLSQEELELAIKCGGMQKQKSKDIKKILDMVYEDNLEKRKFIEENSNKKDDSLTLPGGISSADFSMEDLLDINYLHALDTLAVEAKLKSFPGIGLKTAQCVTNLNMGRPRIAADTHIFRIVKWLGWPKPPPAVNELTAMDHLNVRIPDPLKYGLHQLLIRHGKACARCGGRLGMDNERWEEECVIEHLVQRVGHRLVGVDGVKVVRKGASRGKAKAKAHVKNEDASDEEYMSE</sequence>
<feature type="compositionally biased region" description="Basic residues" evidence="1">
    <location>
        <begin position="398"/>
        <end position="407"/>
    </location>
</feature>
<feature type="compositionally biased region" description="Polar residues" evidence="1">
    <location>
        <begin position="1"/>
        <end position="11"/>
    </location>
</feature>
<dbReference type="OrthoDB" id="5607at2759"/>